<proteinExistence type="predicted"/>
<evidence type="ECO:0008006" key="4">
    <source>
        <dbReference type="Google" id="ProtNLM"/>
    </source>
</evidence>
<dbReference type="PROSITE" id="PS51257">
    <property type="entry name" value="PROKAR_LIPOPROTEIN"/>
    <property type="match status" value="1"/>
</dbReference>
<dbReference type="EMBL" id="JBHUFC010000001">
    <property type="protein sequence ID" value="MFD1786367.1"/>
    <property type="molecule type" value="Genomic_DNA"/>
</dbReference>
<evidence type="ECO:0000313" key="3">
    <source>
        <dbReference type="Proteomes" id="UP001597283"/>
    </source>
</evidence>
<name>A0ABW4N8U7_9SPHN</name>
<organism evidence="2 3">
    <name type="scientific">Sphingomonas floccifaciens</name>
    <dbReference type="NCBI Taxonomy" id="1844115"/>
    <lineage>
        <taxon>Bacteria</taxon>
        <taxon>Pseudomonadati</taxon>
        <taxon>Pseudomonadota</taxon>
        <taxon>Alphaproteobacteria</taxon>
        <taxon>Sphingomonadales</taxon>
        <taxon>Sphingomonadaceae</taxon>
        <taxon>Sphingomonas</taxon>
    </lineage>
</organism>
<protein>
    <recommendedName>
        <fullName evidence="4">Lipoprotein</fullName>
    </recommendedName>
</protein>
<evidence type="ECO:0000313" key="2">
    <source>
        <dbReference type="EMBL" id="MFD1786367.1"/>
    </source>
</evidence>
<comment type="caution">
    <text evidence="2">The sequence shown here is derived from an EMBL/GenBank/DDBJ whole genome shotgun (WGS) entry which is preliminary data.</text>
</comment>
<dbReference type="RefSeq" id="WP_380938271.1">
    <property type="nucleotide sequence ID" value="NZ_JBHUFC010000001.1"/>
</dbReference>
<gene>
    <name evidence="2" type="ORF">ACFSC3_02160</name>
</gene>
<keyword evidence="3" id="KW-1185">Reference proteome</keyword>
<dbReference type="Proteomes" id="UP001597283">
    <property type="component" value="Unassembled WGS sequence"/>
</dbReference>
<accession>A0ABW4N8U7</accession>
<feature type="chain" id="PRO_5045851344" description="Lipoprotein" evidence="1">
    <location>
        <begin position="23"/>
        <end position="142"/>
    </location>
</feature>
<evidence type="ECO:0000256" key="1">
    <source>
        <dbReference type="SAM" id="SignalP"/>
    </source>
</evidence>
<reference evidence="3" key="1">
    <citation type="journal article" date="2019" name="Int. J. Syst. Evol. Microbiol.">
        <title>The Global Catalogue of Microorganisms (GCM) 10K type strain sequencing project: providing services to taxonomists for standard genome sequencing and annotation.</title>
        <authorList>
            <consortium name="The Broad Institute Genomics Platform"/>
            <consortium name="The Broad Institute Genome Sequencing Center for Infectious Disease"/>
            <person name="Wu L."/>
            <person name="Ma J."/>
        </authorList>
    </citation>
    <scope>NUCLEOTIDE SEQUENCE [LARGE SCALE GENOMIC DNA]</scope>
    <source>
        <strain evidence="3">Q85</strain>
    </source>
</reference>
<feature type="signal peptide" evidence="1">
    <location>
        <begin position="1"/>
        <end position="22"/>
    </location>
</feature>
<sequence>MIRPVLLIAPVMFAGCSAPTPAPQPTPTPSATASVAASAPIADIIPEPLRGLWTADAAGRCTLGTELRIAIEPKRIRFHESDARVTHVTQVGPYSWGIDADVTGEGETRRVSFDLNLGGDGTLTRVEAPIPDITYTRCKAAR</sequence>
<keyword evidence="1" id="KW-0732">Signal</keyword>